<sequence length="530" mass="59567">MSQPLGFHLQLDCGLGINERWDTPGGAIIWCEKALKEQNGRQESVFQTAASHHRCAEAAAPDVILEEVVRVVHVNMSKETWHRGPKGCRELSFVLPSQSYNFAVLLYIQWVNSRVLHNYYALPASIATQRRDRDEKLVQTKKFLCIGMPPKPPKPSTGPPQALVECLNYLKELLVHLPEVLPLNPDTSLYRFCLDEDCVADAESVFPETGHALEISFGTWKSKEGQVRFVERGTRLQALVLFLQSAIRRMTPSEREAFEKVWVDRLIKGMKDSGAVIPSHAEKRKAWQAEESDPEEVPARKRRAQIPIVLDDNDSNTAGAGPSIQPNVHHPSVPKQTLTPGAVVPSTSDISLVQNCQATLTRMGWQPWAPRAKEAHQKEMIEAHREGRDAVIRRKEENEEIKQQRRREQAAERQRRHRAKQKAADDGELSDDNNTNVVLLRGANALAHEREIDVAGLSRVGTQGWRVQRNGTKGGAVQKKAASVNWFTLFLFGRIETAMRRTGWSPTAAVQKLQRESPMLFRGLAKGTIS</sequence>
<feature type="region of interest" description="Disordered" evidence="1">
    <location>
        <begin position="280"/>
        <end position="300"/>
    </location>
</feature>
<dbReference type="Proteomes" id="UP001221757">
    <property type="component" value="Unassembled WGS sequence"/>
</dbReference>
<name>A0AAD7BLH1_MYCRO</name>
<comment type="caution">
    <text evidence="2">The sequence shown here is derived from an EMBL/GenBank/DDBJ whole genome shotgun (WGS) entry which is preliminary data.</text>
</comment>
<accession>A0AAD7BLH1</accession>
<evidence type="ECO:0000256" key="1">
    <source>
        <dbReference type="SAM" id="MobiDB-lite"/>
    </source>
</evidence>
<evidence type="ECO:0000313" key="2">
    <source>
        <dbReference type="EMBL" id="KAJ7624176.1"/>
    </source>
</evidence>
<dbReference type="AlphaFoldDB" id="A0AAD7BLH1"/>
<reference evidence="2" key="1">
    <citation type="submission" date="2023-03" db="EMBL/GenBank/DDBJ databases">
        <title>Massive genome expansion in bonnet fungi (Mycena s.s.) driven by repeated elements and novel gene families across ecological guilds.</title>
        <authorList>
            <consortium name="Lawrence Berkeley National Laboratory"/>
            <person name="Harder C.B."/>
            <person name="Miyauchi S."/>
            <person name="Viragh M."/>
            <person name="Kuo A."/>
            <person name="Thoen E."/>
            <person name="Andreopoulos B."/>
            <person name="Lu D."/>
            <person name="Skrede I."/>
            <person name="Drula E."/>
            <person name="Henrissat B."/>
            <person name="Morin E."/>
            <person name="Kohler A."/>
            <person name="Barry K."/>
            <person name="LaButti K."/>
            <person name="Morin E."/>
            <person name="Salamov A."/>
            <person name="Lipzen A."/>
            <person name="Mereny Z."/>
            <person name="Hegedus B."/>
            <person name="Baldrian P."/>
            <person name="Stursova M."/>
            <person name="Weitz H."/>
            <person name="Taylor A."/>
            <person name="Grigoriev I.V."/>
            <person name="Nagy L.G."/>
            <person name="Martin F."/>
            <person name="Kauserud H."/>
        </authorList>
    </citation>
    <scope>NUCLEOTIDE SEQUENCE</scope>
    <source>
        <strain evidence="2">CBHHK067</strain>
    </source>
</reference>
<feature type="compositionally biased region" description="Basic and acidic residues" evidence="1">
    <location>
        <begin position="386"/>
        <end position="413"/>
    </location>
</feature>
<evidence type="ECO:0000313" key="3">
    <source>
        <dbReference type="Proteomes" id="UP001221757"/>
    </source>
</evidence>
<protein>
    <submittedName>
        <fullName evidence="2">Uncharacterized protein</fullName>
    </submittedName>
</protein>
<keyword evidence="3" id="KW-1185">Reference proteome</keyword>
<dbReference type="EMBL" id="JARKIE010000616">
    <property type="protein sequence ID" value="KAJ7624176.1"/>
    <property type="molecule type" value="Genomic_DNA"/>
</dbReference>
<proteinExistence type="predicted"/>
<gene>
    <name evidence="2" type="ORF">B0H17DRAFT_1151323</name>
</gene>
<feature type="region of interest" description="Disordered" evidence="1">
    <location>
        <begin position="386"/>
        <end position="434"/>
    </location>
</feature>
<organism evidence="2 3">
    <name type="scientific">Mycena rosella</name>
    <name type="common">Pink bonnet</name>
    <name type="synonym">Agaricus rosellus</name>
    <dbReference type="NCBI Taxonomy" id="1033263"/>
    <lineage>
        <taxon>Eukaryota</taxon>
        <taxon>Fungi</taxon>
        <taxon>Dikarya</taxon>
        <taxon>Basidiomycota</taxon>
        <taxon>Agaricomycotina</taxon>
        <taxon>Agaricomycetes</taxon>
        <taxon>Agaricomycetidae</taxon>
        <taxon>Agaricales</taxon>
        <taxon>Marasmiineae</taxon>
        <taxon>Mycenaceae</taxon>
        <taxon>Mycena</taxon>
    </lineage>
</organism>